<dbReference type="EMBL" id="JBHSDQ010000004">
    <property type="protein sequence ID" value="MFC4396600.1"/>
    <property type="molecule type" value="Genomic_DNA"/>
</dbReference>
<feature type="domain" description="ER-bound oxygenase mpaB/mpaB'/Rubber oxygenase catalytic" evidence="1">
    <location>
        <begin position="9"/>
        <end position="232"/>
    </location>
</feature>
<protein>
    <submittedName>
        <fullName evidence="2">Oxygenase MpaB family protein</fullName>
        <ecNumber evidence="2">1.-.-.-</ecNumber>
    </submittedName>
</protein>
<dbReference type="PANTHER" id="PTHR36151:SF3">
    <property type="entry name" value="ER-BOUND OXYGENASE MPAB_MPAB'_RUBBER OXYGENASE CATALYTIC DOMAIN-CONTAINING PROTEIN"/>
    <property type="match status" value="1"/>
</dbReference>
<reference evidence="3" key="1">
    <citation type="journal article" date="2019" name="Int. J. Syst. Evol. Microbiol.">
        <title>The Global Catalogue of Microorganisms (GCM) 10K type strain sequencing project: providing services to taxonomists for standard genome sequencing and annotation.</title>
        <authorList>
            <consortium name="The Broad Institute Genomics Platform"/>
            <consortium name="The Broad Institute Genome Sequencing Center for Infectious Disease"/>
            <person name="Wu L."/>
            <person name="Ma J."/>
        </authorList>
    </citation>
    <scope>NUCLEOTIDE SEQUENCE [LARGE SCALE GENOMIC DNA]</scope>
    <source>
        <strain evidence="3">PJ61</strain>
    </source>
</reference>
<keyword evidence="3" id="KW-1185">Reference proteome</keyword>
<accession>A0ABV8WKN2</accession>
<evidence type="ECO:0000259" key="1">
    <source>
        <dbReference type="Pfam" id="PF09995"/>
    </source>
</evidence>
<comment type="caution">
    <text evidence="2">The sequence shown here is derived from an EMBL/GenBank/DDBJ whole genome shotgun (WGS) entry which is preliminary data.</text>
</comment>
<evidence type="ECO:0000313" key="2">
    <source>
        <dbReference type="EMBL" id="MFC4396600.1"/>
    </source>
</evidence>
<dbReference type="PANTHER" id="PTHR36151">
    <property type="entry name" value="BLR2777 PROTEIN"/>
    <property type="match status" value="1"/>
</dbReference>
<dbReference type="RefSeq" id="WP_286399361.1">
    <property type="nucleotide sequence ID" value="NZ_JBHSDQ010000004.1"/>
</dbReference>
<dbReference type="GO" id="GO:0016491">
    <property type="term" value="F:oxidoreductase activity"/>
    <property type="evidence" value="ECO:0007669"/>
    <property type="project" value="UniProtKB-KW"/>
</dbReference>
<organism evidence="2 3">
    <name type="scientific">Arthrobacter sedimenti</name>
    <dbReference type="NCBI Taxonomy" id="2694931"/>
    <lineage>
        <taxon>Bacteria</taxon>
        <taxon>Bacillati</taxon>
        <taxon>Actinomycetota</taxon>
        <taxon>Actinomycetes</taxon>
        <taxon>Micrococcales</taxon>
        <taxon>Micrococcaceae</taxon>
        <taxon>Arthrobacter</taxon>
    </lineage>
</organism>
<dbReference type="Pfam" id="PF09995">
    <property type="entry name" value="MPAB_Lcp_cat"/>
    <property type="match status" value="1"/>
</dbReference>
<gene>
    <name evidence="2" type="ORF">ACFO0G_10920</name>
</gene>
<evidence type="ECO:0000313" key="3">
    <source>
        <dbReference type="Proteomes" id="UP001595778"/>
    </source>
</evidence>
<keyword evidence="2" id="KW-0560">Oxidoreductase</keyword>
<dbReference type="EC" id="1.-.-.-" evidence="2"/>
<dbReference type="InterPro" id="IPR018713">
    <property type="entry name" value="MPAB/Lcp_cat_dom"/>
</dbReference>
<dbReference type="Proteomes" id="UP001595778">
    <property type="component" value="Unassembled WGS sequence"/>
</dbReference>
<proteinExistence type="predicted"/>
<name>A0ABV8WKN2_9MICC</name>
<sequence>MAGGAVDYGAEVILLAGAGRAILLQLANPSVGRGVAENSTFAQRPLDRLNSTLTYVYGTVYGNEEQANEVRRRVNRAHAPVRRAGDGSSAGYSAFDPKLQLWVAATLYDTARTVIEKIYGPLDGDTADAVYQHYARLGTALQLPPDMWPKDRAAFARYWQEQLTCLSAGDGALSVAKDLLHPANVPWWYHAIMPTARFLTAGFLPAPLRQDFGLQWSGRHERRFHRTMRVLAFAYPKLPARLRHSYRDYCLNKLDRDLRGNRPASQRQGISA</sequence>